<evidence type="ECO:0000256" key="1">
    <source>
        <dbReference type="SAM" id="MobiDB-lite"/>
    </source>
</evidence>
<feature type="non-terminal residue" evidence="2">
    <location>
        <position position="1"/>
    </location>
</feature>
<reference evidence="2" key="1">
    <citation type="submission" date="2021-06" db="EMBL/GenBank/DDBJ databases">
        <authorList>
            <person name="Kallberg Y."/>
            <person name="Tangrot J."/>
            <person name="Rosling A."/>
        </authorList>
    </citation>
    <scope>NUCLEOTIDE SEQUENCE</scope>
    <source>
        <strain evidence="2">MA453B</strain>
    </source>
</reference>
<feature type="region of interest" description="Disordered" evidence="1">
    <location>
        <begin position="1"/>
        <end position="21"/>
    </location>
</feature>
<evidence type="ECO:0000313" key="2">
    <source>
        <dbReference type="EMBL" id="CAG8758286.1"/>
    </source>
</evidence>
<feature type="region of interest" description="Disordered" evidence="1">
    <location>
        <begin position="77"/>
        <end position="102"/>
    </location>
</feature>
<keyword evidence="3" id="KW-1185">Reference proteome</keyword>
<protein>
    <submittedName>
        <fullName evidence="2">18523_t:CDS:1</fullName>
    </submittedName>
</protein>
<feature type="compositionally biased region" description="Polar residues" evidence="1">
    <location>
        <begin position="77"/>
        <end position="101"/>
    </location>
</feature>
<organism evidence="2 3">
    <name type="scientific">Dentiscutata erythropus</name>
    <dbReference type="NCBI Taxonomy" id="1348616"/>
    <lineage>
        <taxon>Eukaryota</taxon>
        <taxon>Fungi</taxon>
        <taxon>Fungi incertae sedis</taxon>
        <taxon>Mucoromycota</taxon>
        <taxon>Glomeromycotina</taxon>
        <taxon>Glomeromycetes</taxon>
        <taxon>Diversisporales</taxon>
        <taxon>Gigasporaceae</taxon>
        <taxon>Dentiscutata</taxon>
    </lineage>
</organism>
<dbReference type="EMBL" id="CAJVPY010016692">
    <property type="protein sequence ID" value="CAG8758286.1"/>
    <property type="molecule type" value="Genomic_DNA"/>
</dbReference>
<name>A0A9N9NUH0_9GLOM</name>
<evidence type="ECO:0000313" key="3">
    <source>
        <dbReference type="Proteomes" id="UP000789405"/>
    </source>
</evidence>
<dbReference type="Proteomes" id="UP000789405">
    <property type="component" value="Unassembled WGS sequence"/>
</dbReference>
<proteinExistence type="predicted"/>
<accession>A0A9N9NUH0</accession>
<gene>
    <name evidence="2" type="ORF">DERYTH_LOCUS17559</name>
</gene>
<sequence length="120" mass="13146">CPIYNDHSTPRPATKKNKTTYTTSSIELTLPENISKVGQLDQLALADYGITSYQTNTTTNPISQTPEPTQIEIFPPSNVNKPISDAQLPSQSNWIPPNQDNPKLLAAPADDIISKDIHTC</sequence>
<comment type="caution">
    <text evidence="2">The sequence shown here is derived from an EMBL/GenBank/DDBJ whole genome shotgun (WGS) entry which is preliminary data.</text>
</comment>
<dbReference type="AlphaFoldDB" id="A0A9N9NUH0"/>